<evidence type="ECO:0000313" key="3">
    <source>
        <dbReference type="Proteomes" id="UP001521931"/>
    </source>
</evidence>
<dbReference type="Pfam" id="PF20815">
    <property type="entry name" value="GIY_YIG_2"/>
    <property type="match status" value="1"/>
</dbReference>
<feature type="domain" description="GIY-YIG catalytic" evidence="1">
    <location>
        <begin position="49"/>
        <end position="175"/>
    </location>
</feature>
<dbReference type="InterPro" id="IPR049311">
    <property type="entry name" value="GIY_YIG_cat"/>
</dbReference>
<organism evidence="2 3">
    <name type="scientific">Arsenicicoccus bolidensis</name>
    <dbReference type="NCBI Taxonomy" id="229480"/>
    <lineage>
        <taxon>Bacteria</taxon>
        <taxon>Bacillati</taxon>
        <taxon>Actinomycetota</taxon>
        <taxon>Actinomycetes</taxon>
        <taxon>Micrococcales</taxon>
        <taxon>Intrasporangiaceae</taxon>
        <taxon>Arsenicicoccus</taxon>
    </lineage>
</organism>
<evidence type="ECO:0000259" key="1">
    <source>
        <dbReference type="Pfam" id="PF20815"/>
    </source>
</evidence>
<name>A0ABS9PXV8_9MICO</name>
<proteinExistence type="predicted"/>
<sequence>MTVGEFSAAAREGLLAASPLTRVDVVQAAQPGLYAVHATPAARRQLGIKADASLVYLGKSESSLLTRDVGSHFATGRTGQSTLRRSLAALLAEDLGLVPVPRGAGKNAATNYALAPDGDAALTEWMREHLTLGIWPKPVGCPPLAEVERELLRELEPALNLAHVPRPWQELKSARAAMARRAAQC</sequence>
<dbReference type="RefSeq" id="WP_239261431.1">
    <property type="nucleotide sequence ID" value="NZ_JAKRCV010000001.1"/>
</dbReference>
<gene>
    <name evidence="2" type="ORF">MHL29_00885</name>
</gene>
<reference evidence="2 3" key="1">
    <citation type="submission" date="2022-02" db="EMBL/GenBank/DDBJ databases">
        <title>Uncovering new skin microbiome diversity through culturing and metagenomics.</title>
        <authorList>
            <person name="Conlan S."/>
            <person name="Deming C."/>
            <person name="Nisc Comparative Sequencing Program N."/>
            <person name="Segre J.A."/>
        </authorList>
    </citation>
    <scope>NUCLEOTIDE SEQUENCE [LARGE SCALE GENOMIC DNA]</scope>
    <source>
        <strain evidence="2 3">ACRQZ</strain>
    </source>
</reference>
<comment type="caution">
    <text evidence="2">The sequence shown here is derived from an EMBL/GenBank/DDBJ whole genome shotgun (WGS) entry which is preliminary data.</text>
</comment>
<dbReference type="Proteomes" id="UP001521931">
    <property type="component" value="Unassembled WGS sequence"/>
</dbReference>
<dbReference type="EMBL" id="JAKRCV010000001">
    <property type="protein sequence ID" value="MCG7320452.1"/>
    <property type="molecule type" value="Genomic_DNA"/>
</dbReference>
<keyword evidence="3" id="KW-1185">Reference proteome</keyword>
<accession>A0ABS9PXV8</accession>
<protein>
    <recommendedName>
        <fullName evidence="1">GIY-YIG catalytic domain-containing protein</fullName>
    </recommendedName>
</protein>
<evidence type="ECO:0000313" key="2">
    <source>
        <dbReference type="EMBL" id="MCG7320452.1"/>
    </source>
</evidence>